<sequence length="46" mass="4937">MSPHRRITGARVELARAKAVKDTFGVKLNDVVLALVRGRPGIPAKA</sequence>
<comment type="caution">
    <text evidence="2">The sequence shown here is derived from an EMBL/GenBank/DDBJ whole genome shotgun (WGS) entry which is preliminary data.</text>
</comment>
<dbReference type="GO" id="GO:0045017">
    <property type="term" value="P:glycerolipid biosynthetic process"/>
    <property type="evidence" value="ECO:0007669"/>
    <property type="project" value="InterPro"/>
</dbReference>
<dbReference type="EMBL" id="MVBM01000015">
    <property type="protein sequence ID" value="OOK63812.1"/>
    <property type="molecule type" value="Genomic_DNA"/>
</dbReference>
<keyword evidence="2" id="KW-0012">Acyltransferase</keyword>
<accession>A0A1V3WAA8</accession>
<name>A0A1V3WAA8_MYCKA</name>
<protein>
    <submittedName>
        <fullName evidence="2">Wax ester synthase-like Acyl-CoA acyltransferase domain protein</fullName>
    </submittedName>
</protein>
<dbReference type="Pfam" id="PF03007">
    <property type="entry name" value="WS_DGAT_cat"/>
    <property type="match status" value="1"/>
</dbReference>
<dbReference type="Proteomes" id="UP000189229">
    <property type="component" value="Unassembled WGS sequence"/>
</dbReference>
<gene>
    <name evidence="2" type="ORF">BZL30_9375</name>
</gene>
<dbReference type="GO" id="GO:0004144">
    <property type="term" value="F:diacylglycerol O-acyltransferase activity"/>
    <property type="evidence" value="ECO:0007669"/>
    <property type="project" value="InterPro"/>
</dbReference>
<reference evidence="2 3" key="1">
    <citation type="submission" date="2017-02" db="EMBL/GenBank/DDBJ databases">
        <title>Complete genome sequences of Mycobacterium kansasii strains isolated from rhesus macaques.</title>
        <authorList>
            <person name="Panda A."/>
            <person name="Nagaraj S."/>
            <person name="Zhao X."/>
            <person name="Tettelin H."/>
            <person name="Detolla L.J."/>
        </authorList>
    </citation>
    <scope>NUCLEOTIDE SEQUENCE [LARGE SCALE GENOMIC DNA]</scope>
    <source>
        <strain evidence="2 3">11-3813</strain>
    </source>
</reference>
<evidence type="ECO:0000313" key="3">
    <source>
        <dbReference type="Proteomes" id="UP000189229"/>
    </source>
</evidence>
<dbReference type="AlphaFoldDB" id="A0A1V3WAA8"/>
<evidence type="ECO:0000313" key="2">
    <source>
        <dbReference type="EMBL" id="OOK63812.1"/>
    </source>
</evidence>
<evidence type="ECO:0000259" key="1">
    <source>
        <dbReference type="Pfam" id="PF03007"/>
    </source>
</evidence>
<feature type="domain" description="O-acyltransferase WSD1-like N-terminal" evidence="1">
    <location>
        <begin position="2"/>
        <end position="32"/>
    </location>
</feature>
<proteinExistence type="predicted"/>
<keyword evidence="2" id="KW-0808">Transferase</keyword>
<organism evidence="2 3">
    <name type="scientific">Mycobacterium kansasii</name>
    <dbReference type="NCBI Taxonomy" id="1768"/>
    <lineage>
        <taxon>Bacteria</taxon>
        <taxon>Bacillati</taxon>
        <taxon>Actinomycetota</taxon>
        <taxon>Actinomycetes</taxon>
        <taxon>Mycobacteriales</taxon>
        <taxon>Mycobacteriaceae</taxon>
        <taxon>Mycobacterium</taxon>
    </lineage>
</organism>
<dbReference type="InterPro" id="IPR004255">
    <property type="entry name" value="O-acyltransferase_WSD1_N"/>
</dbReference>